<dbReference type="EC" id="6.3.4.19" evidence="8"/>
<evidence type="ECO:0000256" key="4">
    <source>
        <dbReference type="ARBA" id="ARBA00022694"/>
    </source>
</evidence>
<keyword evidence="6 8" id="KW-0067">ATP-binding</keyword>
<dbReference type="PANTHER" id="PTHR43033">
    <property type="entry name" value="TRNA(ILE)-LYSIDINE SYNTHASE-RELATED"/>
    <property type="match status" value="1"/>
</dbReference>
<evidence type="ECO:0000256" key="5">
    <source>
        <dbReference type="ARBA" id="ARBA00022741"/>
    </source>
</evidence>
<dbReference type="Pfam" id="PF01171">
    <property type="entry name" value="ATP_bind_3"/>
    <property type="match status" value="1"/>
</dbReference>
<keyword evidence="11" id="KW-1185">Reference proteome</keyword>
<dbReference type="EMBL" id="FOXQ01000001">
    <property type="protein sequence ID" value="SFP62227.1"/>
    <property type="molecule type" value="Genomic_DNA"/>
</dbReference>
<evidence type="ECO:0000256" key="8">
    <source>
        <dbReference type="HAMAP-Rule" id="MF_01161"/>
    </source>
</evidence>
<evidence type="ECO:0000256" key="3">
    <source>
        <dbReference type="ARBA" id="ARBA00022598"/>
    </source>
</evidence>
<organism evidence="10 11">
    <name type="scientific">Parafilimonas terrae</name>
    <dbReference type="NCBI Taxonomy" id="1465490"/>
    <lineage>
        <taxon>Bacteria</taxon>
        <taxon>Pseudomonadati</taxon>
        <taxon>Bacteroidota</taxon>
        <taxon>Chitinophagia</taxon>
        <taxon>Chitinophagales</taxon>
        <taxon>Chitinophagaceae</taxon>
        <taxon>Parafilimonas</taxon>
    </lineage>
</organism>
<name>A0A1I5RUY6_9BACT</name>
<dbReference type="InterPro" id="IPR012094">
    <property type="entry name" value="tRNA_Ile_lys_synt"/>
</dbReference>
<keyword evidence="3 8" id="KW-0436">Ligase</keyword>
<dbReference type="SMART" id="SM00977">
    <property type="entry name" value="TilS_C"/>
    <property type="match status" value="1"/>
</dbReference>
<gene>
    <name evidence="8" type="primary">tilS</name>
    <name evidence="10" type="ORF">SAMN05444277_101427</name>
</gene>
<dbReference type="Proteomes" id="UP000199031">
    <property type="component" value="Unassembled WGS sequence"/>
</dbReference>
<keyword evidence="4 8" id="KW-0819">tRNA processing</keyword>
<dbReference type="SUPFAM" id="SSF56037">
    <property type="entry name" value="PheT/TilS domain"/>
    <property type="match status" value="1"/>
</dbReference>
<protein>
    <recommendedName>
        <fullName evidence="8">tRNA(Ile)-lysidine synthase</fullName>
        <ecNumber evidence="8">6.3.4.19</ecNumber>
    </recommendedName>
    <alternativeName>
        <fullName evidence="8">tRNA(Ile)-2-lysyl-cytidine synthase</fullName>
    </alternativeName>
    <alternativeName>
        <fullName evidence="8">tRNA(Ile)-lysidine synthetase</fullName>
    </alternativeName>
</protein>
<comment type="subcellular location">
    <subcellularLocation>
        <location evidence="1 8">Cytoplasm</location>
    </subcellularLocation>
</comment>
<feature type="binding site" evidence="8">
    <location>
        <begin position="29"/>
        <end position="34"/>
    </location>
    <ligand>
        <name>ATP</name>
        <dbReference type="ChEBI" id="CHEBI:30616"/>
    </ligand>
</feature>
<keyword evidence="5 8" id="KW-0547">Nucleotide-binding</keyword>
<proteinExistence type="inferred from homology"/>
<evidence type="ECO:0000256" key="6">
    <source>
        <dbReference type="ARBA" id="ARBA00022840"/>
    </source>
</evidence>
<dbReference type="NCBIfam" id="TIGR02433">
    <property type="entry name" value="lysidine_TilS_C"/>
    <property type="match status" value="1"/>
</dbReference>
<dbReference type="InterPro" id="IPR014729">
    <property type="entry name" value="Rossmann-like_a/b/a_fold"/>
</dbReference>
<dbReference type="AlphaFoldDB" id="A0A1I5RUY6"/>
<comment type="similarity">
    <text evidence="8">Belongs to the tRNA(Ile)-lysidine synthase family.</text>
</comment>
<dbReference type="Gene3D" id="3.40.50.620">
    <property type="entry name" value="HUPs"/>
    <property type="match status" value="1"/>
</dbReference>
<dbReference type="SUPFAM" id="SSF52402">
    <property type="entry name" value="Adenine nucleotide alpha hydrolases-like"/>
    <property type="match status" value="1"/>
</dbReference>
<reference evidence="10 11" key="1">
    <citation type="submission" date="2016-10" db="EMBL/GenBank/DDBJ databases">
        <authorList>
            <person name="de Groot N.N."/>
        </authorList>
    </citation>
    <scope>NUCLEOTIDE SEQUENCE [LARGE SCALE GENOMIC DNA]</scope>
    <source>
        <strain evidence="10 11">DSM 28286</strain>
    </source>
</reference>
<dbReference type="OrthoDB" id="9807403at2"/>
<dbReference type="RefSeq" id="WP_090654018.1">
    <property type="nucleotide sequence ID" value="NZ_FOXQ01000001.1"/>
</dbReference>
<dbReference type="InterPro" id="IPR011063">
    <property type="entry name" value="TilS/TtcA_N"/>
</dbReference>
<feature type="domain" description="Lysidine-tRNA(Ile) synthetase C-terminal" evidence="9">
    <location>
        <begin position="371"/>
        <end position="443"/>
    </location>
</feature>
<evidence type="ECO:0000256" key="2">
    <source>
        <dbReference type="ARBA" id="ARBA00022490"/>
    </source>
</evidence>
<comment type="domain">
    <text evidence="8">The N-terminal region contains the highly conserved SGGXDS motif, predicted to be a P-loop motif involved in ATP binding.</text>
</comment>
<comment type="function">
    <text evidence="8">Ligates lysine onto the cytidine present at position 34 of the AUA codon-specific tRNA(Ile) that contains the anticodon CAU, in an ATP-dependent manner. Cytidine is converted to lysidine, thus changing the amino acid specificity of the tRNA from methionine to isoleucine.</text>
</comment>
<sequence>MLLQQFQQHLKEDFPHLSPANNKFILAVSGGIDSVVLTDLFYKSGYDFIIAHCNFQLRGEESLRDELFMTTLKEKYNREVIIQQFNTKQYAEDNKISIQEAARKLRYDWFSVISHQLSAISFTAIAHNADDNIETMLMYLFRGTGIHGLTGMQAYDKARKIIRPLLFATRKQIAAYAEENNLGWVEDSSNLQDKYTRNFFRHNIIPLAEAQFENTRQNLQSNIQRFKDVAILYEQSVETHKKKLIEQKGNEIHIPILKLQQTQPLDTVLWEIIKPYNFHAQQLAEIKKLFDAANSSYVQSSTHRIIKNRNHFIIAPIETSEANHILIEANDKQVKFENGMLMFEKLSATSYQLSAGSNMAQMDESKIEYPLLLRKWKQGDYFYPLGMKKKKKLSRFFIDLKLSATAKENAWVIEMNKKIIWVIGYRIDERFKITPSTQEVLKISFTAAQER</sequence>
<evidence type="ECO:0000313" key="11">
    <source>
        <dbReference type="Proteomes" id="UP000199031"/>
    </source>
</evidence>
<dbReference type="HAMAP" id="MF_01161">
    <property type="entry name" value="tRNA_Ile_lys_synt"/>
    <property type="match status" value="1"/>
</dbReference>
<dbReference type="STRING" id="1465490.SAMN05444277_101427"/>
<comment type="catalytic activity">
    <reaction evidence="7 8">
        <text>cytidine(34) in tRNA(Ile2) + L-lysine + ATP = lysidine(34) in tRNA(Ile2) + AMP + diphosphate + H(+)</text>
        <dbReference type="Rhea" id="RHEA:43744"/>
        <dbReference type="Rhea" id="RHEA-COMP:10625"/>
        <dbReference type="Rhea" id="RHEA-COMP:10670"/>
        <dbReference type="ChEBI" id="CHEBI:15378"/>
        <dbReference type="ChEBI" id="CHEBI:30616"/>
        <dbReference type="ChEBI" id="CHEBI:32551"/>
        <dbReference type="ChEBI" id="CHEBI:33019"/>
        <dbReference type="ChEBI" id="CHEBI:82748"/>
        <dbReference type="ChEBI" id="CHEBI:83665"/>
        <dbReference type="ChEBI" id="CHEBI:456215"/>
        <dbReference type="EC" id="6.3.4.19"/>
    </reaction>
</comment>
<dbReference type="CDD" id="cd01992">
    <property type="entry name" value="TilS_N"/>
    <property type="match status" value="1"/>
</dbReference>
<accession>A0A1I5RUY6</accession>
<dbReference type="GO" id="GO:0032267">
    <property type="term" value="F:tRNA(Ile)-lysidine synthase activity"/>
    <property type="evidence" value="ECO:0007669"/>
    <property type="project" value="UniProtKB-EC"/>
</dbReference>
<dbReference type="InterPro" id="IPR012795">
    <property type="entry name" value="tRNA_Ile_lys_synt_N"/>
</dbReference>
<evidence type="ECO:0000313" key="10">
    <source>
        <dbReference type="EMBL" id="SFP62227.1"/>
    </source>
</evidence>
<dbReference type="InterPro" id="IPR012796">
    <property type="entry name" value="Lysidine-tRNA-synth_C"/>
</dbReference>
<dbReference type="GO" id="GO:0006400">
    <property type="term" value="P:tRNA modification"/>
    <property type="evidence" value="ECO:0007669"/>
    <property type="project" value="UniProtKB-UniRule"/>
</dbReference>
<evidence type="ECO:0000256" key="1">
    <source>
        <dbReference type="ARBA" id="ARBA00004496"/>
    </source>
</evidence>
<keyword evidence="2 8" id="KW-0963">Cytoplasm</keyword>
<evidence type="ECO:0000256" key="7">
    <source>
        <dbReference type="ARBA" id="ARBA00048539"/>
    </source>
</evidence>
<evidence type="ECO:0000259" key="9">
    <source>
        <dbReference type="SMART" id="SM00977"/>
    </source>
</evidence>
<dbReference type="PANTHER" id="PTHR43033:SF1">
    <property type="entry name" value="TRNA(ILE)-LYSIDINE SYNTHASE-RELATED"/>
    <property type="match status" value="1"/>
</dbReference>
<dbReference type="NCBIfam" id="TIGR02432">
    <property type="entry name" value="lysidine_TilS_N"/>
    <property type="match status" value="1"/>
</dbReference>
<dbReference type="GO" id="GO:0005737">
    <property type="term" value="C:cytoplasm"/>
    <property type="evidence" value="ECO:0007669"/>
    <property type="project" value="UniProtKB-SubCell"/>
</dbReference>
<dbReference type="GO" id="GO:0005524">
    <property type="term" value="F:ATP binding"/>
    <property type="evidence" value="ECO:0007669"/>
    <property type="project" value="UniProtKB-UniRule"/>
</dbReference>
<dbReference type="Pfam" id="PF11734">
    <property type="entry name" value="TilS_C"/>
    <property type="match status" value="1"/>
</dbReference>